<evidence type="ECO:0000313" key="1">
    <source>
        <dbReference type="EMBL" id="MBB1160588.1"/>
    </source>
</evidence>
<dbReference type="Proteomes" id="UP000586093">
    <property type="component" value="Unassembled WGS sequence"/>
</dbReference>
<organism evidence="1 2">
    <name type="scientific">Aquariibacter albus</name>
    <dbReference type="NCBI Taxonomy" id="2759899"/>
    <lineage>
        <taxon>Bacteria</taxon>
        <taxon>Pseudomonadati</taxon>
        <taxon>Pseudomonadota</taxon>
        <taxon>Betaproteobacteria</taxon>
        <taxon>Burkholderiales</taxon>
        <taxon>Sphaerotilaceae</taxon>
        <taxon>Aquariibacter</taxon>
    </lineage>
</organism>
<keyword evidence="2" id="KW-1185">Reference proteome</keyword>
<dbReference type="EMBL" id="JACIVI010000001">
    <property type="protein sequence ID" value="MBB1160588.1"/>
    <property type="molecule type" value="Genomic_DNA"/>
</dbReference>
<proteinExistence type="predicted"/>
<comment type="caution">
    <text evidence="1">The sequence shown here is derived from an EMBL/GenBank/DDBJ whole genome shotgun (WGS) entry which is preliminary data.</text>
</comment>
<reference evidence="1 2" key="1">
    <citation type="submission" date="2020-08" db="EMBL/GenBank/DDBJ databases">
        <title>Aquariorum lacteus gen. nov., sp. nov., a new member of the family Comamonadaceae, isolated from freshwater aquarium.</title>
        <authorList>
            <person name="Chun S.-J."/>
        </authorList>
    </citation>
    <scope>NUCLEOTIDE SEQUENCE [LARGE SCALE GENOMIC DNA]</scope>
    <source>
        <strain evidence="1 2">SJAQ100</strain>
    </source>
</reference>
<dbReference type="RefSeq" id="WP_182660672.1">
    <property type="nucleotide sequence ID" value="NZ_JACIVI010000001.1"/>
</dbReference>
<dbReference type="PROSITE" id="PS51257">
    <property type="entry name" value="PROKAR_LIPOPROTEIN"/>
    <property type="match status" value="1"/>
</dbReference>
<name>A0A839HLY8_9BURK</name>
<protein>
    <submittedName>
        <fullName evidence="1">Uncharacterized protein</fullName>
    </submittedName>
</protein>
<sequence>MALRTPITLAASLALLSACAGYRGGWESLPYIGAMPPAAGVNVTADEARLRRELVLPGLRLRVNLNNAVRTHDTQVYAGVLPLGIDPRAVPLQPAQPGLTQLTLSVWPQGGRSFLLRPARARLSVGGQTVAAQAASVWGQWNEAGEPVERGGRYADRPLSGELLLEARDRPHVLTLTFPIERPSPQDGDIVLELDEALSSPGTPAIPRIRFQPSRWTEGYN</sequence>
<evidence type="ECO:0000313" key="2">
    <source>
        <dbReference type="Proteomes" id="UP000586093"/>
    </source>
</evidence>
<gene>
    <name evidence="1" type="ORF">H4F90_01160</name>
</gene>
<accession>A0A839HLY8</accession>
<dbReference type="AlphaFoldDB" id="A0A839HLY8"/>